<protein>
    <submittedName>
        <fullName evidence="1">Uncharacterized protein</fullName>
    </submittedName>
</protein>
<dbReference type="PATRIC" id="fig|1277257.4.peg.460"/>
<name>A0A0G3I6E6_LIBAF</name>
<dbReference type="Proteomes" id="UP000035503">
    <property type="component" value="Chromosome"/>
</dbReference>
<proteinExistence type="predicted"/>
<sequence>MSNKDFKKDLLSVAKFVTGVSSDLSTAKSTAQGYKYRASLAEENARRGSILHLERAEKLKKEGLLDVGLFMMRMDASGLSGVSAEMWNRQRQGDTLKEIETAQSTRSSVVQRFLREQQWSRQNATNSASSGKVSAFGRALTLGSDLWKD</sequence>
<dbReference type="KEGG" id="lau:G293_02130"/>
<keyword evidence="2" id="KW-1185">Reference proteome</keyword>
<reference evidence="1 2" key="1">
    <citation type="journal article" date="2015" name="Genome Announc.">
        <title>Complete Genome Sequence of 'Candidatus Liberibacter africanus,' a Bacterium Associated with Citrus Huanglongbing.</title>
        <authorList>
            <person name="Lin H."/>
            <person name="Pietersen G."/>
            <person name="Han C."/>
            <person name="Read D.A."/>
            <person name="Lou B."/>
            <person name="Gupta G."/>
            <person name="Civerolo E.L."/>
        </authorList>
    </citation>
    <scope>NUCLEOTIDE SEQUENCE [LARGE SCALE GENOMIC DNA]</scope>
    <source>
        <strain evidence="1 2">PTSAPSY</strain>
    </source>
</reference>
<evidence type="ECO:0000313" key="2">
    <source>
        <dbReference type="Proteomes" id="UP000035503"/>
    </source>
</evidence>
<dbReference type="STRING" id="1277257.G293_02130"/>
<accession>A0A0G3I6E6</accession>
<dbReference type="RefSeq" id="WP_047264102.1">
    <property type="nucleotide sequence ID" value="NZ_CP004021.1"/>
</dbReference>
<dbReference type="EMBL" id="CP004021">
    <property type="protein sequence ID" value="AKK20058.1"/>
    <property type="molecule type" value="Genomic_DNA"/>
</dbReference>
<organism evidence="1 2">
    <name type="scientific">Candidatus Liberibacter africanus PTSAPSY</name>
    <dbReference type="NCBI Taxonomy" id="1277257"/>
    <lineage>
        <taxon>Bacteria</taxon>
        <taxon>Pseudomonadati</taxon>
        <taxon>Pseudomonadota</taxon>
        <taxon>Alphaproteobacteria</taxon>
        <taxon>Hyphomicrobiales</taxon>
        <taxon>Rhizobiaceae</taxon>
        <taxon>Liberibacter</taxon>
    </lineage>
</organism>
<evidence type="ECO:0000313" key="1">
    <source>
        <dbReference type="EMBL" id="AKK20058.1"/>
    </source>
</evidence>
<dbReference type="AlphaFoldDB" id="A0A0G3I6E6"/>
<gene>
    <name evidence="1" type="ORF">G293_02130</name>
</gene>